<evidence type="ECO:0000256" key="1">
    <source>
        <dbReference type="SAM" id="Coils"/>
    </source>
</evidence>
<dbReference type="CDD" id="cd00118">
    <property type="entry name" value="LysM"/>
    <property type="match status" value="1"/>
</dbReference>
<evidence type="ECO:0000313" key="5">
    <source>
        <dbReference type="Proteomes" id="UP000571084"/>
    </source>
</evidence>
<protein>
    <submittedName>
        <fullName evidence="4">Pilus assembly protein FimV</fullName>
    </submittedName>
</protein>
<dbReference type="Pfam" id="PF25800">
    <property type="entry name" value="FimV_N"/>
    <property type="match status" value="1"/>
</dbReference>
<reference evidence="4 5" key="1">
    <citation type="submission" date="2020-08" db="EMBL/GenBank/DDBJ databases">
        <title>Genomic Encyclopedia of Type Strains, Phase IV (KMG-IV): sequencing the most valuable type-strain genomes for metagenomic binning, comparative biology and taxonomic classification.</title>
        <authorList>
            <person name="Goeker M."/>
        </authorList>
    </citation>
    <scope>NUCLEOTIDE SEQUENCE [LARGE SCALE GENOMIC DNA]</scope>
    <source>
        <strain evidence="4 5">DSM 23240</strain>
    </source>
</reference>
<feature type="region of interest" description="Disordered" evidence="2">
    <location>
        <begin position="139"/>
        <end position="204"/>
    </location>
</feature>
<dbReference type="NCBIfam" id="TIGR03504">
    <property type="entry name" value="FimV_Cterm"/>
    <property type="match status" value="1"/>
</dbReference>
<dbReference type="RefSeq" id="WP_168054507.1">
    <property type="nucleotide sequence ID" value="NZ_JACHHQ010000009.1"/>
</dbReference>
<evidence type="ECO:0000313" key="4">
    <source>
        <dbReference type="EMBL" id="MBB5201903.1"/>
    </source>
</evidence>
<name>A0A840RWD6_9BURK</name>
<evidence type="ECO:0000259" key="3">
    <source>
        <dbReference type="Pfam" id="PF25800"/>
    </source>
</evidence>
<keyword evidence="1" id="KW-0175">Coiled coil</keyword>
<dbReference type="EMBL" id="JACHHQ010000009">
    <property type="protein sequence ID" value="MBB5201903.1"/>
    <property type="molecule type" value="Genomic_DNA"/>
</dbReference>
<dbReference type="Proteomes" id="UP000571084">
    <property type="component" value="Unassembled WGS sequence"/>
</dbReference>
<sequence>MVLIAGAHAAGFGKITVLSSLGQPLRAEIELTSVAKEEESQLVAKLASADAYKQANLDFNPALLSLQFSIDQRGKRKFVRVTSTQPINEPFVAVLMELGGTKTRVVREFNVLLDPAGTPGNFPATVRMAQSSQIATPIRAESAPVVPPSATTGSGRGSTAFLAGARNDRPTPRYAEKKTDKVGRSDNLATQPSGATAATGSKGDVNHEVVKGETLYRIASANLPTGVSIDQMLVAMYLGNESAFINKNINRLRSGQVLTIPSAGAANGISRSKAKSMVLVMSRDFNGYRNALASKATEGAARDTSETKQSGGGKITAKVEEQANPVNDARDKLKLSRSGGIGGAGKGDAKSVAATEEQVAREKASIEVDARVKELEKNVSDLQKVLDVKTKNIDELQKQALATGKAQDAGRPTAATQAAATAPTPPSSTTSTPASATTSSATPAPAVVLAVPNGGSVIADPALPAVQPIDTVPVSGIAPKAPVIATAAATKSADGNMPAPTAAPGFFSGLLDNPLVLPGAGLLALLLAALGVTRYRKNKRAALLAGDGSPFSKSGLKTNALFTSTGAQSADTKNSVFDSNFAPLVSNLDTNVDPVAEADVYIAYGRDVQAEDILKEALRSQPVRLAIRVKLLEIYATRKDVSAFDMVASELFSLTSGAGDEWAQAIALGAVVNPANPLYASGHSPEPVVAQPLPESAPKQVMSVLDFNALHALTEPLKPQSSIHKDEDDGVPLLFAPLSAEELAHKPLAANSRPDLDFDLDEADGSIATSLPVAAIPTPAHAKSMMDALDFDLGDKPTVAADSGVAGGLQIAGEHAGLPKVPALAPPPTPMVAPAIPTASPLELELAGMTFDLGGTTETHIPAAQGTHRPLGASTVPNAEMATKLELAEAYQEIGDSEGARELLEEVLKGGDAEQVAAAKTLMAKIV</sequence>
<gene>
    <name evidence="4" type="ORF">HNR39_003765</name>
</gene>
<feature type="compositionally biased region" description="Low complexity" evidence="2">
    <location>
        <begin position="412"/>
        <end position="442"/>
    </location>
</feature>
<dbReference type="InterPro" id="IPR038440">
    <property type="entry name" value="FimV_C_sf"/>
</dbReference>
<dbReference type="InterPro" id="IPR018392">
    <property type="entry name" value="LysM"/>
</dbReference>
<dbReference type="InterPro" id="IPR020011">
    <property type="entry name" value="FimV_C"/>
</dbReference>
<proteinExistence type="predicted"/>
<dbReference type="InterPro" id="IPR057840">
    <property type="entry name" value="FimV_N"/>
</dbReference>
<dbReference type="NCBIfam" id="TIGR03505">
    <property type="entry name" value="FimV_core"/>
    <property type="match status" value="1"/>
</dbReference>
<dbReference type="InterPro" id="IPR020012">
    <property type="entry name" value="LysM_FimV"/>
</dbReference>
<dbReference type="InterPro" id="IPR036779">
    <property type="entry name" value="LysM_dom_sf"/>
</dbReference>
<dbReference type="Gene3D" id="3.10.350.10">
    <property type="entry name" value="LysM domain"/>
    <property type="match status" value="1"/>
</dbReference>
<feature type="region of interest" description="Disordered" evidence="2">
    <location>
        <begin position="296"/>
        <end position="364"/>
    </location>
</feature>
<feature type="compositionally biased region" description="Polar residues" evidence="2">
    <location>
        <begin position="187"/>
        <end position="199"/>
    </location>
</feature>
<keyword evidence="5" id="KW-1185">Reference proteome</keyword>
<feature type="compositionally biased region" description="Basic and acidic residues" evidence="2">
    <location>
        <begin position="166"/>
        <end position="184"/>
    </location>
</feature>
<evidence type="ECO:0000256" key="2">
    <source>
        <dbReference type="SAM" id="MobiDB-lite"/>
    </source>
</evidence>
<dbReference type="Gene3D" id="1.20.58.2200">
    <property type="match status" value="1"/>
</dbReference>
<organism evidence="4 5">
    <name type="scientific">Glaciimonas immobilis</name>
    <dbReference type="NCBI Taxonomy" id="728004"/>
    <lineage>
        <taxon>Bacteria</taxon>
        <taxon>Pseudomonadati</taxon>
        <taxon>Pseudomonadota</taxon>
        <taxon>Betaproteobacteria</taxon>
        <taxon>Burkholderiales</taxon>
        <taxon>Oxalobacteraceae</taxon>
        <taxon>Glaciimonas</taxon>
    </lineage>
</organism>
<accession>A0A840RWD6</accession>
<dbReference type="AlphaFoldDB" id="A0A840RWD6"/>
<feature type="domain" description="FimV N-terminal" evidence="3">
    <location>
        <begin position="11"/>
        <end position="115"/>
    </location>
</feature>
<feature type="coiled-coil region" evidence="1">
    <location>
        <begin position="372"/>
        <end position="399"/>
    </location>
</feature>
<feature type="region of interest" description="Disordered" evidence="2">
    <location>
        <begin position="402"/>
        <end position="442"/>
    </location>
</feature>
<comment type="caution">
    <text evidence="4">The sequence shown here is derived from an EMBL/GenBank/DDBJ whole genome shotgun (WGS) entry which is preliminary data.</text>
</comment>